<protein>
    <submittedName>
        <fullName evidence="2">Uncharacterized protein</fullName>
    </submittedName>
</protein>
<dbReference type="AlphaFoldDB" id="A0AAE0GNU3"/>
<sequence length="182" mass="20835">MRLGAYQFNLEYTPQDLKKALDFAIAAATTQEPVFGVGIYPTYENPPYRKLYDAHARHLVHEILEIPQGKFTFLPPDHWMGTTHQQAKRCNWNLRVLIVANKAGWQAHCRDPDAAADYIRSALTTCPESKDRATKTVKQPAREANLHDTNTPDQERHTQGIGCVVDTRPWQRYELPEVLPEN</sequence>
<dbReference type="Proteomes" id="UP001190700">
    <property type="component" value="Unassembled WGS sequence"/>
</dbReference>
<dbReference type="EMBL" id="LGRX02003783">
    <property type="protein sequence ID" value="KAK3281609.1"/>
    <property type="molecule type" value="Genomic_DNA"/>
</dbReference>
<organism evidence="2 3">
    <name type="scientific">Cymbomonas tetramitiformis</name>
    <dbReference type="NCBI Taxonomy" id="36881"/>
    <lineage>
        <taxon>Eukaryota</taxon>
        <taxon>Viridiplantae</taxon>
        <taxon>Chlorophyta</taxon>
        <taxon>Pyramimonadophyceae</taxon>
        <taxon>Pyramimonadales</taxon>
        <taxon>Pyramimonadaceae</taxon>
        <taxon>Cymbomonas</taxon>
    </lineage>
</organism>
<proteinExistence type="predicted"/>
<name>A0AAE0GNU3_9CHLO</name>
<comment type="caution">
    <text evidence="2">The sequence shown here is derived from an EMBL/GenBank/DDBJ whole genome shotgun (WGS) entry which is preliminary data.</text>
</comment>
<reference evidence="2 3" key="1">
    <citation type="journal article" date="2015" name="Genome Biol. Evol.">
        <title>Comparative Genomics of a Bacterivorous Green Alga Reveals Evolutionary Causalities and Consequences of Phago-Mixotrophic Mode of Nutrition.</title>
        <authorList>
            <person name="Burns J.A."/>
            <person name="Paasch A."/>
            <person name="Narechania A."/>
            <person name="Kim E."/>
        </authorList>
    </citation>
    <scope>NUCLEOTIDE SEQUENCE [LARGE SCALE GENOMIC DNA]</scope>
    <source>
        <strain evidence="2 3">PLY_AMNH</strain>
    </source>
</reference>
<evidence type="ECO:0000313" key="3">
    <source>
        <dbReference type="Proteomes" id="UP001190700"/>
    </source>
</evidence>
<evidence type="ECO:0000256" key="1">
    <source>
        <dbReference type="SAM" id="MobiDB-lite"/>
    </source>
</evidence>
<evidence type="ECO:0000313" key="2">
    <source>
        <dbReference type="EMBL" id="KAK3281609.1"/>
    </source>
</evidence>
<accession>A0AAE0GNU3</accession>
<feature type="region of interest" description="Disordered" evidence="1">
    <location>
        <begin position="140"/>
        <end position="161"/>
    </location>
</feature>
<gene>
    <name evidence="2" type="ORF">CYMTET_10604</name>
</gene>
<keyword evidence="3" id="KW-1185">Reference proteome</keyword>